<keyword evidence="2 4" id="KW-0560">Oxidoreductase</keyword>
<evidence type="ECO:0000313" key="4">
    <source>
        <dbReference type="EMBL" id="CTQ79346.1"/>
    </source>
</evidence>
<proteinExistence type="predicted"/>
<name>A0A0M7AY51_9HYPH</name>
<protein>
    <submittedName>
        <fullName evidence="4">Crotonyl-CoA reductase</fullName>
        <ecNumber evidence="4">1.3.1.86</ecNumber>
    </submittedName>
</protein>
<dbReference type="PANTHER" id="PTHR48106">
    <property type="entry name" value="QUINONE OXIDOREDUCTASE PIG3-RELATED"/>
    <property type="match status" value="1"/>
</dbReference>
<dbReference type="EMBL" id="CXWC01000018">
    <property type="protein sequence ID" value="CTQ79346.1"/>
    <property type="molecule type" value="Genomic_DNA"/>
</dbReference>
<gene>
    <name evidence="4" type="primary">ccr_2</name>
    <name evidence="4" type="ORF">LA5096_06145</name>
</gene>
<dbReference type="CDD" id="cd08274">
    <property type="entry name" value="MDR9"/>
    <property type="match status" value="1"/>
</dbReference>
<dbReference type="InterPro" id="IPR020843">
    <property type="entry name" value="ER"/>
</dbReference>
<evidence type="ECO:0000256" key="1">
    <source>
        <dbReference type="ARBA" id="ARBA00022857"/>
    </source>
</evidence>
<dbReference type="PANTHER" id="PTHR48106:SF18">
    <property type="entry name" value="QUINONE OXIDOREDUCTASE PIG3"/>
    <property type="match status" value="1"/>
</dbReference>
<dbReference type="GO" id="GO:0016651">
    <property type="term" value="F:oxidoreductase activity, acting on NAD(P)H"/>
    <property type="evidence" value="ECO:0007669"/>
    <property type="project" value="TreeGrafter"/>
</dbReference>
<dbReference type="SMART" id="SM00829">
    <property type="entry name" value="PKS_ER"/>
    <property type="match status" value="1"/>
</dbReference>
<dbReference type="GO" id="GO:0008270">
    <property type="term" value="F:zinc ion binding"/>
    <property type="evidence" value="ECO:0007669"/>
    <property type="project" value="InterPro"/>
</dbReference>
<organism evidence="4 5">
    <name type="scientific">Roseibium album</name>
    <dbReference type="NCBI Taxonomy" id="311410"/>
    <lineage>
        <taxon>Bacteria</taxon>
        <taxon>Pseudomonadati</taxon>
        <taxon>Pseudomonadota</taxon>
        <taxon>Alphaproteobacteria</taxon>
        <taxon>Hyphomicrobiales</taxon>
        <taxon>Stappiaceae</taxon>
        <taxon>Roseibium</taxon>
    </lineage>
</organism>
<dbReference type="PROSITE" id="PS01162">
    <property type="entry name" value="QOR_ZETA_CRYSTAL"/>
    <property type="match status" value="1"/>
</dbReference>
<keyword evidence="1" id="KW-0521">NADP</keyword>
<dbReference type="Proteomes" id="UP000049983">
    <property type="component" value="Unassembled WGS sequence"/>
</dbReference>
<dbReference type="SUPFAM" id="SSF50129">
    <property type="entry name" value="GroES-like"/>
    <property type="match status" value="1"/>
</dbReference>
<dbReference type="RefSeq" id="WP_055391602.1">
    <property type="nucleotide sequence ID" value="NZ_CXWA01000016.1"/>
</dbReference>
<reference evidence="5" key="1">
    <citation type="submission" date="2015-07" db="EMBL/GenBank/DDBJ databases">
        <authorList>
            <person name="Rodrigo-Torres Lidia"/>
            <person name="Arahal R.David."/>
        </authorList>
    </citation>
    <scope>NUCLEOTIDE SEQUENCE [LARGE SCALE GENOMIC DNA]</scope>
    <source>
        <strain evidence="5">CECT 5096</strain>
    </source>
</reference>
<dbReference type="Pfam" id="PF00107">
    <property type="entry name" value="ADH_zinc_N"/>
    <property type="match status" value="1"/>
</dbReference>
<dbReference type="Pfam" id="PF08240">
    <property type="entry name" value="ADH_N"/>
    <property type="match status" value="1"/>
</dbReference>
<evidence type="ECO:0000313" key="5">
    <source>
        <dbReference type="Proteomes" id="UP000049983"/>
    </source>
</evidence>
<dbReference type="InterPro" id="IPR011032">
    <property type="entry name" value="GroES-like_sf"/>
</dbReference>
<dbReference type="GeneID" id="97673372"/>
<evidence type="ECO:0000256" key="2">
    <source>
        <dbReference type="ARBA" id="ARBA00023002"/>
    </source>
</evidence>
<dbReference type="InterPro" id="IPR013149">
    <property type="entry name" value="ADH-like_C"/>
</dbReference>
<keyword evidence="5" id="KW-1185">Reference proteome</keyword>
<evidence type="ECO:0000259" key="3">
    <source>
        <dbReference type="SMART" id="SM00829"/>
    </source>
</evidence>
<dbReference type="SUPFAM" id="SSF51735">
    <property type="entry name" value="NAD(P)-binding Rossmann-fold domains"/>
    <property type="match status" value="1"/>
</dbReference>
<dbReference type="EC" id="1.3.1.86" evidence="4"/>
<dbReference type="AlphaFoldDB" id="A0A0M7AY51"/>
<sequence length="364" mass="38575">MNAPATMNAIVLEGHGGLDQLVWHEDWPVPVPGPGEVLIRVGACGLNNTDINTRSGWYSKTVSDATTGGAYDEVDESDPTWGGRPITFPRIQGADAVGVVVAVGNGAPEDLLQKRVMVDCWLRGWDDPFNRDKTGYFGSECDGGYAQYAKVDARNVAAIHSSLSDAELATFSCSYTTAEGMLSRANVSGDDTVLVTGASGGVGSALVQLAKRRGATVVGLASPAKHDDLRALGAEVVLERTPGDLKAALKTAIGNDTVSVVADIVGGSYWGTLIDALERGGRYTCSGAIAGPMVDFDLRTFYLRDLTFTGSTVVEPHIFNDLVGYIERGEVRPVLAATYPLEEFHAAQTAFIEKRHTGNIVVLP</sequence>
<dbReference type="InterPro" id="IPR013154">
    <property type="entry name" value="ADH-like_N"/>
</dbReference>
<dbReference type="Gene3D" id="3.40.50.720">
    <property type="entry name" value="NAD(P)-binding Rossmann-like Domain"/>
    <property type="match status" value="1"/>
</dbReference>
<dbReference type="InterPro" id="IPR002364">
    <property type="entry name" value="Quin_OxRdtase/zeta-crystal_CS"/>
</dbReference>
<dbReference type="GO" id="GO:0043880">
    <property type="term" value="F:crotonyl-CoA reductase activity"/>
    <property type="evidence" value="ECO:0007669"/>
    <property type="project" value="UniProtKB-EC"/>
</dbReference>
<dbReference type="InterPro" id="IPR036291">
    <property type="entry name" value="NAD(P)-bd_dom_sf"/>
</dbReference>
<dbReference type="STRING" id="311410.LA5095_05968"/>
<dbReference type="Gene3D" id="3.90.180.10">
    <property type="entry name" value="Medium-chain alcohol dehydrogenases, catalytic domain"/>
    <property type="match status" value="1"/>
</dbReference>
<feature type="domain" description="Enoyl reductase (ER)" evidence="3">
    <location>
        <begin position="16"/>
        <end position="362"/>
    </location>
</feature>
<dbReference type="GO" id="GO:0070402">
    <property type="term" value="F:NADPH binding"/>
    <property type="evidence" value="ECO:0007669"/>
    <property type="project" value="TreeGrafter"/>
</dbReference>
<accession>A0A0M7AY51</accession>